<feature type="compositionally biased region" description="Pro residues" evidence="7">
    <location>
        <begin position="265"/>
        <end position="276"/>
    </location>
</feature>
<dbReference type="InterPro" id="IPR019734">
    <property type="entry name" value="TPR_rpt"/>
</dbReference>
<dbReference type="PRINTS" id="PR00364">
    <property type="entry name" value="DISEASERSIST"/>
</dbReference>
<feature type="compositionally biased region" description="Low complexity" evidence="7">
    <location>
        <begin position="250"/>
        <end position="264"/>
    </location>
</feature>
<dbReference type="EMBL" id="JACBZD010000001">
    <property type="protein sequence ID" value="NYI03228.1"/>
    <property type="molecule type" value="Genomic_DNA"/>
</dbReference>
<dbReference type="Gene3D" id="1.25.40.10">
    <property type="entry name" value="Tetratricopeptide repeat domain"/>
    <property type="match status" value="3"/>
</dbReference>
<sequence>MEFRILGPLEVRADDGASLVPPRRKQRVLLGLLLLHAGQPLQVERIADELWGERPPSSAMANLQSYISGLRRMLGHDRISTHRGRYTLQVGGGELDARVFVDLLGQGQTALRSGDHSAARHALARGLALWRGRPLEDLPELHGPETTRLEDLKLAAVEDAVESQLGLGRHLEAAVDLRELVQRHPLRERLWGQYMLALYRSGRQAEALERYREVSALLGAELGIDPGPELRRLHQAILAHDPGLDPPRAPAATASTGNSATGSPAAPPTVPPPTAHPPAAAEGPGHAGPAAPDGPGEVPTDGHTPAAAPAGDPDPDILAGSRPQLPVPAQLPLDIADFTGREEQVARLTRAVRRRDDPDRPQTVVVSAVAGMGGVGKTALVIHVAHRLVDAFPDGQLYADLHGQGDAPSDPGEILGRFLRALGVSGSAVPDSLEERAALYRSRLAGRRVLVVLDNASAERQVRPLLPGAPECAVLVTSRNQLTGLEGAALLDLDVFEPSQAVELLTRIVGAERVAAEPLAAAEIAELCGCVPLAVRIAGARLAGKRQWSLAHLAAMLRDERRRLDELAAGDLGVRASFSLSYRRLSEPARRTFRLLGLLEAPDFASWVVAALLDVPLAEAEAHVDTLVDARFLTIVGVDATGRLRYRMHDLIRLYAWELTQADDDPAERAAATERALGAWLWLAERAAEYVPGPCYAVMHGDAPRYPLPTSVATEMLHDPMRWMDAERAALVAAARQACALRLDELAWDLAGCLEKYCDVRGLYDEWQHTHEQAIRLCREVGNRRGEAVLLRGLLEVTTWTSPRQSSGAAMVTLHDRGQQLLEIFSEVGERRGMADALISCAWGLVAQGDREEALLFAERALHLAEGADYLGGQARAHHIMAIALADSDPHQSIAYLREALKFGELLGNRRFQATALQFLGAVYFSAGYVDTAHDYLSRSLTMAHALQDRYLEAFSLLYLARVFAERGDQRAMPTAEAVLALSREGNFGHHLADALALLGELHLAEGDTAAAVARLEESVDVWRSRGWLIFLARTLRSLGEAHVAAGDPHRAHRAWQEAHELFTRLGDTAAADEVTELLEAHSLFKGPLRLPTL</sequence>
<dbReference type="RefSeq" id="WP_179812323.1">
    <property type="nucleotide sequence ID" value="NZ_JACBZD010000001.1"/>
</dbReference>
<evidence type="ECO:0000256" key="2">
    <source>
        <dbReference type="ARBA" id="ARBA00023012"/>
    </source>
</evidence>
<evidence type="ECO:0000256" key="5">
    <source>
        <dbReference type="ARBA" id="ARBA00023163"/>
    </source>
</evidence>
<dbReference type="InterPro" id="IPR036388">
    <property type="entry name" value="WH-like_DNA-bd_sf"/>
</dbReference>
<dbReference type="GO" id="GO:0000160">
    <property type="term" value="P:phosphorelay signal transduction system"/>
    <property type="evidence" value="ECO:0007669"/>
    <property type="project" value="UniProtKB-KW"/>
</dbReference>
<dbReference type="Pfam" id="PF03704">
    <property type="entry name" value="BTAD"/>
    <property type="match status" value="1"/>
</dbReference>
<evidence type="ECO:0000256" key="7">
    <source>
        <dbReference type="SAM" id="MobiDB-lite"/>
    </source>
</evidence>
<protein>
    <submittedName>
        <fullName evidence="9">DNA-binding SARP family transcriptional activator</fullName>
    </submittedName>
</protein>
<dbReference type="PROSITE" id="PS51755">
    <property type="entry name" value="OMPR_PHOB"/>
    <property type="match status" value="1"/>
</dbReference>
<feature type="DNA-binding region" description="OmpR/PhoB-type" evidence="6">
    <location>
        <begin position="1"/>
        <end position="91"/>
    </location>
</feature>
<dbReference type="SUPFAM" id="SSF48452">
    <property type="entry name" value="TPR-like"/>
    <property type="match status" value="2"/>
</dbReference>
<reference evidence="9 10" key="1">
    <citation type="submission" date="2020-07" db="EMBL/GenBank/DDBJ databases">
        <title>Sequencing the genomes of 1000 actinobacteria strains.</title>
        <authorList>
            <person name="Klenk H.-P."/>
        </authorList>
    </citation>
    <scope>NUCLEOTIDE SEQUENCE [LARGE SCALE GENOMIC DNA]</scope>
    <source>
        <strain evidence="9 10">DSM 42178</strain>
    </source>
</reference>
<keyword evidence="4 6" id="KW-0238">DNA-binding</keyword>
<keyword evidence="5" id="KW-0804">Transcription</keyword>
<keyword evidence="3" id="KW-0805">Transcription regulation</keyword>
<name>A0A852ZYQ9_9ACTN</name>
<dbReference type="SMART" id="SM00028">
    <property type="entry name" value="TPR"/>
    <property type="match status" value="5"/>
</dbReference>
<dbReference type="SUPFAM" id="SSF46894">
    <property type="entry name" value="C-terminal effector domain of the bipartite response regulators"/>
    <property type="match status" value="1"/>
</dbReference>
<dbReference type="GO" id="GO:0006355">
    <property type="term" value="P:regulation of DNA-templated transcription"/>
    <property type="evidence" value="ECO:0007669"/>
    <property type="project" value="InterPro"/>
</dbReference>
<gene>
    <name evidence="9" type="ORF">FHU37_000171</name>
</gene>
<dbReference type="AlphaFoldDB" id="A0A852ZYQ9"/>
<accession>A0A852ZYQ9</accession>
<evidence type="ECO:0000256" key="1">
    <source>
        <dbReference type="ARBA" id="ARBA00005820"/>
    </source>
</evidence>
<evidence type="ECO:0000259" key="8">
    <source>
        <dbReference type="PROSITE" id="PS51755"/>
    </source>
</evidence>
<feature type="region of interest" description="Disordered" evidence="7">
    <location>
        <begin position="240"/>
        <end position="326"/>
    </location>
</feature>
<dbReference type="CDD" id="cd15831">
    <property type="entry name" value="BTAD"/>
    <property type="match status" value="1"/>
</dbReference>
<evidence type="ECO:0000256" key="6">
    <source>
        <dbReference type="PROSITE-ProRule" id="PRU01091"/>
    </source>
</evidence>
<dbReference type="InterPro" id="IPR016032">
    <property type="entry name" value="Sig_transdc_resp-reg_C-effctor"/>
</dbReference>
<dbReference type="Pfam" id="PF00931">
    <property type="entry name" value="NB-ARC"/>
    <property type="match status" value="1"/>
</dbReference>
<dbReference type="Gene3D" id="1.10.10.10">
    <property type="entry name" value="Winged helix-like DNA-binding domain superfamily/Winged helix DNA-binding domain"/>
    <property type="match status" value="1"/>
</dbReference>
<evidence type="ECO:0000256" key="3">
    <source>
        <dbReference type="ARBA" id="ARBA00023015"/>
    </source>
</evidence>
<feature type="domain" description="OmpR/PhoB-type" evidence="8">
    <location>
        <begin position="1"/>
        <end position="91"/>
    </location>
</feature>
<dbReference type="Pfam" id="PF00486">
    <property type="entry name" value="Trans_reg_C"/>
    <property type="match status" value="1"/>
</dbReference>
<dbReference type="GO" id="GO:0003677">
    <property type="term" value="F:DNA binding"/>
    <property type="evidence" value="ECO:0007669"/>
    <property type="project" value="UniProtKB-UniRule"/>
</dbReference>
<dbReference type="SMART" id="SM01043">
    <property type="entry name" value="BTAD"/>
    <property type="match status" value="1"/>
</dbReference>
<comment type="caution">
    <text evidence="9">The sequence shown here is derived from an EMBL/GenBank/DDBJ whole genome shotgun (WGS) entry which is preliminary data.</text>
</comment>
<dbReference type="PANTHER" id="PTHR35807">
    <property type="entry name" value="TRANSCRIPTIONAL REGULATOR REDD-RELATED"/>
    <property type="match status" value="1"/>
</dbReference>
<dbReference type="InterPro" id="IPR027417">
    <property type="entry name" value="P-loop_NTPase"/>
</dbReference>
<evidence type="ECO:0000313" key="9">
    <source>
        <dbReference type="EMBL" id="NYI03228.1"/>
    </source>
</evidence>
<keyword evidence="10" id="KW-1185">Reference proteome</keyword>
<organism evidence="9 10">
    <name type="scientific">Allostreptomyces psammosilenae</name>
    <dbReference type="NCBI Taxonomy" id="1892865"/>
    <lineage>
        <taxon>Bacteria</taxon>
        <taxon>Bacillati</taxon>
        <taxon>Actinomycetota</taxon>
        <taxon>Actinomycetes</taxon>
        <taxon>Kitasatosporales</taxon>
        <taxon>Streptomycetaceae</taxon>
        <taxon>Allostreptomyces</taxon>
    </lineage>
</organism>
<dbReference type="InterPro" id="IPR005158">
    <property type="entry name" value="BTAD"/>
</dbReference>
<feature type="compositionally biased region" description="Low complexity" evidence="7">
    <location>
        <begin position="277"/>
        <end position="311"/>
    </location>
</feature>
<dbReference type="PANTHER" id="PTHR35807:SF1">
    <property type="entry name" value="TRANSCRIPTIONAL REGULATOR REDD"/>
    <property type="match status" value="1"/>
</dbReference>
<dbReference type="InterPro" id="IPR011990">
    <property type="entry name" value="TPR-like_helical_dom_sf"/>
</dbReference>
<evidence type="ECO:0000256" key="4">
    <source>
        <dbReference type="ARBA" id="ARBA00023125"/>
    </source>
</evidence>
<dbReference type="SMART" id="SM00862">
    <property type="entry name" value="Trans_reg_C"/>
    <property type="match status" value="1"/>
</dbReference>
<dbReference type="Proteomes" id="UP000567795">
    <property type="component" value="Unassembled WGS sequence"/>
</dbReference>
<comment type="similarity">
    <text evidence="1">Belongs to the AfsR/DnrI/RedD regulatory family.</text>
</comment>
<dbReference type="Gene3D" id="3.40.50.300">
    <property type="entry name" value="P-loop containing nucleotide triphosphate hydrolases"/>
    <property type="match status" value="1"/>
</dbReference>
<dbReference type="InterPro" id="IPR002182">
    <property type="entry name" value="NB-ARC"/>
</dbReference>
<dbReference type="SUPFAM" id="SSF52540">
    <property type="entry name" value="P-loop containing nucleoside triphosphate hydrolases"/>
    <property type="match status" value="1"/>
</dbReference>
<keyword evidence="2" id="KW-0902">Two-component regulatory system</keyword>
<dbReference type="InterPro" id="IPR051677">
    <property type="entry name" value="AfsR-DnrI-RedD_regulator"/>
</dbReference>
<proteinExistence type="inferred from homology"/>
<dbReference type="InterPro" id="IPR001867">
    <property type="entry name" value="OmpR/PhoB-type_DNA-bd"/>
</dbReference>
<dbReference type="GO" id="GO:0043531">
    <property type="term" value="F:ADP binding"/>
    <property type="evidence" value="ECO:0007669"/>
    <property type="project" value="InterPro"/>
</dbReference>
<evidence type="ECO:0000313" key="10">
    <source>
        <dbReference type="Proteomes" id="UP000567795"/>
    </source>
</evidence>